<accession>A0ABV8DVD2</accession>
<protein>
    <recommendedName>
        <fullName evidence="5">Vitamin K epoxide reductase family protein</fullName>
    </recommendedName>
</protein>
<name>A0ABV8DVD2_9NOCA</name>
<keyword evidence="2" id="KW-1133">Transmembrane helix</keyword>
<feature type="region of interest" description="Disordered" evidence="1">
    <location>
        <begin position="1"/>
        <end position="21"/>
    </location>
</feature>
<evidence type="ECO:0000256" key="2">
    <source>
        <dbReference type="SAM" id="Phobius"/>
    </source>
</evidence>
<evidence type="ECO:0000313" key="3">
    <source>
        <dbReference type="EMBL" id="MFC3963649.1"/>
    </source>
</evidence>
<sequence length="81" mass="8471">MTTACPAPHEPRIDYGRPLPPPPGRRPLNAAGTAIAIVLYALAFVLALCSVFATPFFAFAADSCTLGRECDFIGTASFPAS</sequence>
<dbReference type="EMBL" id="JBHSAX010000014">
    <property type="protein sequence ID" value="MFC3963649.1"/>
    <property type="molecule type" value="Genomic_DNA"/>
</dbReference>
<dbReference type="RefSeq" id="WP_378613399.1">
    <property type="nucleotide sequence ID" value="NZ_JBHSAX010000014.1"/>
</dbReference>
<feature type="transmembrane region" description="Helical" evidence="2">
    <location>
        <begin position="30"/>
        <end position="59"/>
    </location>
</feature>
<reference evidence="4" key="1">
    <citation type="journal article" date="2019" name="Int. J. Syst. Evol. Microbiol.">
        <title>The Global Catalogue of Microorganisms (GCM) 10K type strain sequencing project: providing services to taxonomists for standard genome sequencing and annotation.</title>
        <authorList>
            <consortium name="The Broad Institute Genomics Platform"/>
            <consortium name="The Broad Institute Genome Sequencing Center for Infectious Disease"/>
            <person name="Wu L."/>
            <person name="Ma J."/>
        </authorList>
    </citation>
    <scope>NUCLEOTIDE SEQUENCE [LARGE SCALE GENOMIC DNA]</scope>
    <source>
        <strain evidence="4">CGMCC 4.7330</strain>
    </source>
</reference>
<keyword evidence="4" id="KW-1185">Reference proteome</keyword>
<evidence type="ECO:0000313" key="4">
    <source>
        <dbReference type="Proteomes" id="UP001595696"/>
    </source>
</evidence>
<keyword evidence="2" id="KW-0472">Membrane</keyword>
<evidence type="ECO:0008006" key="5">
    <source>
        <dbReference type="Google" id="ProtNLM"/>
    </source>
</evidence>
<proteinExistence type="predicted"/>
<gene>
    <name evidence="3" type="ORF">ACFO0B_16780</name>
</gene>
<evidence type="ECO:0000256" key="1">
    <source>
        <dbReference type="SAM" id="MobiDB-lite"/>
    </source>
</evidence>
<dbReference type="Proteomes" id="UP001595696">
    <property type="component" value="Unassembled WGS sequence"/>
</dbReference>
<keyword evidence="2" id="KW-0812">Transmembrane</keyword>
<comment type="caution">
    <text evidence="3">The sequence shown here is derived from an EMBL/GenBank/DDBJ whole genome shotgun (WGS) entry which is preliminary data.</text>
</comment>
<organism evidence="3 4">
    <name type="scientific">Nocardia jiangsuensis</name>
    <dbReference type="NCBI Taxonomy" id="1691563"/>
    <lineage>
        <taxon>Bacteria</taxon>
        <taxon>Bacillati</taxon>
        <taxon>Actinomycetota</taxon>
        <taxon>Actinomycetes</taxon>
        <taxon>Mycobacteriales</taxon>
        <taxon>Nocardiaceae</taxon>
        <taxon>Nocardia</taxon>
    </lineage>
</organism>